<comment type="caution">
    <text evidence="2">The sequence shown here is derived from an EMBL/GenBank/DDBJ whole genome shotgun (WGS) entry which is preliminary data.</text>
</comment>
<name>A0A9Q0JRX4_9MAGN</name>
<feature type="compositionally biased region" description="Basic and acidic residues" evidence="1">
    <location>
        <begin position="1"/>
        <end position="20"/>
    </location>
</feature>
<sequence length="218" mass="24385">MEEEKRPTMEKSREIDHDVGESFGTKTDSFVPSESDNWSGFGFSRCPKCPFAEGAVSVDEAKLLLLEMLQNCVDSGIKEQNLIRSPNSCSHTVLPILEISVEIFSKSEENISETDSSGSSCLSKLLIDATFQSSSIVDDSLFHFSDILSLVELVACSMNWEWTIIPVLLKMLESSIPEKFSTAINVLLGQLGRRRGISSRLRFYIDQTAFMDLHWDVS</sequence>
<reference evidence="2" key="1">
    <citation type="journal article" date="2023" name="Plant J.">
        <title>The genome of the king protea, Protea cynaroides.</title>
        <authorList>
            <person name="Chang J."/>
            <person name="Duong T.A."/>
            <person name="Schoeman C."/>
            <person name="Ma X."/>
            <person name="Roodt D."/>
            <person name="Barker N."/>
            <person name="Li Z."/>
            <person name="Van de Peer Y."/>
            <person name="Mizrachi E."/>
        </authorList>
    </citation>
    <scope>NUCLEOTIDE SEQUENCE</scope>
    <source>
        <tissue evidence="2">Young leaves</tissue>
    </source>
</reference>
<keyword evidence="3" id="KW-1185">Reference proteome</keyword>
<protein>
    <submittedName>
        <fullName evidence="2">Uncharacterized protein</fullName>
    </submittedName>
</protein>
<feature type="region of interest" description="Disordered" evidence="1">
    <location>
        <begin position="1"/>
        <end position="27"/>
    </location>
</feature>
<dbReference type="PANTHER" id="PTHR35480">
    <property type="entry name" value="MATERNAL EFFECT EMBRYO ARREST 22"/>
    <property type="match status" value="1"/>
</dbReference>
<organism evidence="2 3">
    <name type="scientific">Protea cynaroides</name>
    <dbReference type="NCBI Taxonomy" id="273540"/>
    <lineage>
        <taxon>Eukaryota</taxon>
        <taxon>Viridiplantae</taxon>
        <taxon>Streptophyta</taxon>
        <taxon>Embryophyta</taxon>
        <taxon>Tracheophyta</taxon>
        <taxon>Spermatophyta</taxon>
        <taxon>Magnoliopsida</taxon>
        <taxon>Proteales</taxon>
        <taxon>Proteaceae</taxon>
        <taxon>Protea</taxon>
    </lineage>
</organism>
<dbReference type="AlphaFoldDB" id="A0A9Q0JRX4"/>
<gene>
    <name evidence="2" type="ORF">NE237_027446</name>
</gene>
<dbReference type="PANTHER" id="PTHR35480:SF1">
    <property type="entry name" value="MATERNAL EFFECT EMBRYO ARREST 22"/>
    <property type="match status" value="1"/>
</dbReference>
<proteinExistence type="predicted"/>
<dbReference type="Proteomes" id="UP001141806">
    <property type="component" value="Unassembled WGS sequence"/>
</dbReference>
<dbReference type="OrthoDB" id="1933275at2759"/>
<evidence type="ECO:0000313" key="3">
    <source>
        <dbReference type="Proteomes" id="UP001141806"/>
    </source>
</evidence>
<accession>A0A9Q0JRX4</accession>
<evidence type="ECO:0000313" key="2">
    <source>
        <dbReference type="EMBL" id="KAJ4950614.1"/>
    </source>
</evidence>
<dbReference type="EMBL" id="JAMYWD010000012">
    <property type="protein sequence ID" value="KAJ4950614.1"/>
    <property type="molecule type" value="Genomic_DNA"/>
</dbReference>
<evidence type="ECO:0000256" key="1">
    <source>
        <dbReference type="SAM" id="MobiDB-lite"/>
    </source>
</evidence>